<gene>
    <name evidence="1" type="ORF">H8S00_09025</name>
</gene>
<protein>
    <submittedName>
        <fullName evidence="1">Radical SAM protein</fullName>
    </submittedName>
</protein>
<keyword evidence="2" id="KW-1185">Reference proteome</keyword>
<dbReference type="Proteomes" id="UP000597877">
    <property type="component" value="Unassembled WGS sequence"/>
</dbReference>
<organism evidence="1 2">
    <name type="scientific">Eubacterium segne</name>
    <dbReference type="NCBI Taxonomy" id="2763045"/>
    <lineage>
        <taxon>Bacteria</taxon>
        <taxon>Bacillati</taxon>
        <taxon>Bacillota</taxon>
        <taxon>Clostridia</taxon>
        <taxon>Eubacteriales</taxon>
        <taxon>Eubacteriaceae</taxon>
        <taxon>Eubacterium</taxon>
    </lineage>
</organism>
<dbReference type="EMBL" id="JACOOZ010000006">
    <property type="protein sequence ID" value="MBC5668122.1"/>
    <property type="molecule type" value="Genomic_DNA"/>
</dbReference>
<comment type="caution">
    <text evidence="1">The sequence shown here is derived from an EMBL/GenBank/DDBJ whole genome shotgun (WGS) entry which is preliminary data.</text>
</comment>
<name>A0ABR7F3E9_9FIRM</name>
<sequence length="241" mass="28062">MVEGFNPVRYSVIKEKNPREIVMLVGDGCKWRKCRFCDYHLDSSLDIENNYKINKEALGHITGIYKKLEVINSGSFVDLDDKTIKLIKDICLDKGINEVHFECHYMHKDDIEKFKKDFSHLGITVLIKLGLETFDYKLREEVLVKGIEEKNPEVIAKYFDEINLLQGIKGQNADSMIRDIEMGLKYFKRVCVNIMVENAMPIKPDKKVINEFIKEVYPKYIDNERVDILLNNTDFGVGENK</sequence>
<dbReference type="SFLD" id="SFLDS00029">
    <property type="entry name" value="Radical_SAM"/>
    <property type="match status" value="1"/>
</dbReference>
<dbReference type="RefSeq" id="WP_021952254.1">
    <property type="nucleotide sequence ID" value="NZ_JACOOZ010000006.1"/>
</dbReference>
<dbReference type="InterPro" id="IPR007197">
    <property type="entry name" value="rSAM"/>
</dbReference>
<evidence type="ECO:0000313" key="1">
    <source>
        <dbReference type="EMBL" id="MBC5668122.1"/>
    </source>
</evidence>
<accession>A0ABR7F3E9</accession>
<reference evidence="1 2" key="1">
    <citation type="submission" date="2020-08" db="EMBL/GenBank/DDBJ databases">
        <title>Genome public.</title>
        <authorList>
            <person name="Liu C."/>
            <person name="Sun Q."/>
        </authorList>
    </citation>
    <scope>NUCLEOTIDE SEQUENCE [LARGE SCALE GENOMIC DNA]</scope>
    <source>
        <strain evidence="1 2">BX4</strain>
    </source>
</reference>
<evidence type="ECO:0000313" key="2">
    <source>
        <dbReference type="Proteomes" id="UP000597877"/>
    </source>
</evidence>
<proteinExistence type="predicted"/>